<protein>
    <recommendedName>
        <fullName evidence="2">F-box domain-containing protein</fullName>
    </recommendedName>
</protein>
<dbReference type="SMART" id="SM00256">
    <property type="entry name" value="FBOX"/>
    <property type="match status" value="1"/>
</dbReference>
<keyword evidence="4" id="KW-1185">Reference proteome</keyword>
<gene>
    <name evidence="3" type="ORF">ERUC_LOCUS43217</name>
</gene>
<reference evidence="3 4" key="1">
    <citation type="submission" date="2022-03" db="EMBL/GenBank/DDBJ databases">
        <authorList>
            <person name="Macdonald S."/>
            <person name="Ahmed S."/>
            <person name="Newling K."/>
        </authorList>
    </citation>
    <scope>NUCLEOTIDE SEQUENCE [LARGE SCALE GENOMIC DNA]</scope>
</reference>
<dbReference type="Pfam" id="PF08268">
    <property type="entry name" value="FBA_3"/>
    <property type="match status" value="1"/>
</dbReference>
<feature type="non-terminal residue" evidence="3">
    <location>
        <position position="221"/>
    </location>
</feature>
<dbReference type="InterPro" id="IPR036047">
    <property type="entry name" value="F-box-like_dom_sf"/>
</dbReference>
<feature type="domain" description="F-box" evidence="2">
    <location>
        <begin position="43"/>
        <end position="83"/>
    </location>
</feature>
<dbReference type="NCBIfam" id="TIGR01640">
    <property type="entry name" value="F_box_assoc_1"/>
    <property type="match status" value="1"/>
</dbReference>
<feature type="region of interest" description="Disordered" evidence="1">
    <location>
        <begin position="1"/>
        <end position="39"/>
    </location>
</feature>
<feature type="compositionally biased region" description="Basic and acidic residues" evidence="1">
    <location>
        <begin position="13"/>
        <end position="39"/>
    </location>
</feature>
<dbReference type="InterPro" id="IPR013187">
    <property type="entry name" value="F-box-assoc_dom_typ3"/>
</dbReference>
<dbReference type="InterPro" id="IPR050796">
    <property type="entry name" value="SCF_F-box_component"/>
</dbReference>
<evidence type="ECO:0000259" key="2">
    <source>
        <dbReference type="SMART" id="SM00256"/>
    </source>
</evidence>
<feature type="compositionally biased region" description="Polar residues" evidence="1">
    <location>
        <begin position="1"/>
        <end position="12"/>
    </location>
</feature>
<dbReference type="AlphaFoldDB" id="A0ABC8M5D1"/>
<dbReference type="Proteomes" id="UP001642260">
    <property type="component" value="Unassembled WGS sequence"/>
</dbReference>
<sequence length="221" mass="25848">MGQLKTINQSNKSEAKRPAKDATESHHQQNQRRDQRRKFFPEFPPEIIREILIKLPIKSIGRSRCVSKLFRSISSDPELTKSHLHLTVHHPKKLIISLPNDDMYTLDLLHESTRDLIAVELNYPLKYKLSRRDYVEIHRSCNGLICISPDEDIVFLYNPTTGESKRLPDTLPSSFEGLRSYGFGFDHLTNDYKVVRLVCDFTHLLYATVYSLKYDSSWRWI</sequence>
<organism evidence="3 4">
    <name type="scientific">Eruca vesicaria subsp. sativa</name>
    <name type="common">Garden rocket</name>
    <name type="synonym">Eruca sativa</name>
    <dbReference type="NCBI Taxonomy" id="29727"/>
    <lineage>
        <taxon>Eukaryota</taxon>
        <taxon>Viridiplantae</taxon>
        <taxon>Streptophyta</taxon>
        <taxon>Embryophyta</taxon>
        <taxon>Tracheophyta</taxon>
        <taxon>Spermatophyta</taxon>
        <taxon>Magnoliopsida</taxon>
        <taxon>eudicotyledons</taxon>
        <taxon>Gunneridae</taxon>
        <taxon>Pentapetalae</taxon>
        <taxon>rosids</taxon>
        <taxon>malvids</taxon>
        <taxon>Brassicales</taxon>
        <taxon>Brassicaceae</taxon>
        <taxon>Brassiceae</taxon>
        <taxon>Eruca</taxon>
    </lineage>
</organism>
<accession>A0ABC8M5D1</accession>
<evidence type="ECO:0000313" key="3">
    <source>
        <dbReference type="EMBL" id="CAH8390734.1"/>
    </source>
</evidence>
<dbReference type="PANTHER" id="PTHR31672:SF13">
    <property type="entry name" value="F-BOX PROTEIN CPR30-LIKE"/>
    <property type="match status" value="1"/>
</dbReference>
<evidence type="ECO:0000313" key="4">
    <source>
        <dbReference type="Proteomes" id="UP001642260"/>
    </source>
</evidence>
<dbReference type="PANTHER" id="PTHR31672">
    <property type="entry name" value="BNACNNG10540D PROTEIN"/>
    <property type="match status" value="1"/>
</dbReference>
<comment type="caution">
    <text evidence="3">The sequence shown here is derived from an EMBL/GenBank/DDBJ whole genome shotgun (WGS) entry which is preliminary data.</text>
</comment>
<dbReference type="InterPro" id="IPR017451">
    <property type="entry name" value="F-box-assoc_interact_dom"/>
</dbReference>
<dbReference type="EMBL" id="CAKOAT010915153">
    <property type="protein sequence ID" value="CAH8390734.1"/>
    <property type="molecule type" value="Genomic_DNA"/>
</dbReference>
<dbReference type="Pfam" id="PF00646">
    <property type="entry name" value="F-box"/>
    <property type="match status" value="1"/>
</dbReference>
<name>A0ABC8M5D1_ERUVS</name>
<evidence type="ECO:0000256" key="1">
    <source>
        <dbReference type="SAM" id="MobiDB-lite"/>
    </source>
</evidence>
<dbReference type="SUPFAM" id="SSF81383">
    <property type="entry name" value="F-box domain"/>
    <property type="match status" value="1"/>
</dbReference>
<dbReference type="Gene3D" id="1.20.1280.50">
    <property type="match status" value="1"/>
</dbReference>
<proteinExistence type="predicted"/>
<dbReference type="InterPro" id="IPR001810">
    <property type="entry name" value="F-box_dom"/>
</dbReference>